<comment type="caution">
    <text evidence="1">The sequence shown here is derived from an EMBL/GenBank/DDBJ whole genome shotgun (WGS) entry which is preliminary data.</text>
</comment>
<evidence type="ECO:0000313" key="1">
    <source>
        <dbReference type="EMBL" id="PZQ47452.1"/>
    </source>
</evidence>
<proteinExistence type="predicted"/>
<dbReference type="Proteomes" id="UP000249417">
    <property type="component" value="Unassembled WGS sequence"/>
</dbReference>
<sequence>MFYNKSQRQSEKGNVLFLILIAVALFAALSYVVTQSTRSGSGSTESEKNLLSSAQMTQYPTALRTAVIRMILGGTGVEQVHFDVPGSAFFTGTASTNLLVFHPNGGGASYQQAPADLSATGQNSLSWYFNGNFYVPGIGTDGTSGGNDIIAFLPGVSAGVCRKVNEELGIDPTSSTNSANCSTQTTQYLPVMDSGIDIDNDVKVSMNDGYDFDAAMGSAIALETVDGATCTVLNRQASGCFSDGASPASYTFYSVLLER</sequence>
<protein>
    <submittedName>
        <fullName evidence="1">Uncharacterized protein</fullName>
    </submittedName>
</protein>
<dbReference type="EMBL" id="QFQB01000012">
    <property type="protein sequence ID" value="PZQ47452.1"/>
    <property type="molecule type" value="Genomic_DNA"/>
</dbReference>
<name>A0A2W5N1W5_9BACT</name>
<evidence type="ECO:0000313" key="2">
    <source>
        <dbReference type="Proteomes" id="UP000249417"/>
    </source>
</evidence>
<dbReference type="AlphaFoldDB" id="A0A2W5N1W5"/>
<organism evidence="1 2">
    <name type="scientific">Micavibrio aeruginosavorus</name>
    <dbReference type="NCBI Taxonomy" id="349221"/>
    <lineage>
        <taxon>Bacteria</taxon>
        <taxon>Pseudomonadati</taxon>
        <taxon>Bdellovibrionota</taxon>
        <taxon>Bdellovibrionia</taxon>
        <taxon>Bdellovibrionales</taxon>
        <taxon>Pseudobdellovibrionaceae</taxon>
        <taxon>Micavibrio</taxon>
    </lineage>
</organism>
<reference evidence="1 2" key="1">
    <citation type="submission" date="2017-08" db="EMBL/GenBank/DDBJ databases">
        <title>Infants hospitalized years apart are colonized by the same room-sourced microbial strains.</title>
        <authorList>
            <person name="Brooks B."/>
            <person name="Olm M.R."/>
            <person name="Firek B.A."/>
            <person name="Baker R."/>
            <person name="Thomas B.C."/>
            <person name="Morowitz M.J."/>
            <person name="Banfield J.F."/>
        </authorList>
    </citation>
    <scope>NUCLEOTIDE SEQUENCE [LARGE SCALE GENOMIC DNA]</scope>
    <source>
        <strain evidence="1">S2_005_002_R2_29</strain>
    </source>
</reference>
<accession>A0A2W5N1W5</accession>
<gene>
    <name evidence="1" type="ORF">DI551_03175</name>
</gene>